<reference evidence="1 2" key="1">
    <citation type="submission" date="2019-10" db="EMBL/GenBank/DDBJ databases">
        <title>Rubrobacter sp nov SCSIO 52090 isolated from a deep-sea sediment in the South China Sea.</title>
        <authorList>
            <person name="Chen R.W."/>
        </authorList>
    </citation>
    <scope>NUCLEOTIDE SEQUENCE [LARGE SCALE GENOMIC DNA]</scope>
    <source>
        <strain evidence="1 2">SCSIO 52909</strain>
        <plasmid evidence="1 2">unnamed1</plasmid>
    </source>
</reference>
<keyword evidence="2" id="KW-1185">Reference proteome</keyword>
<keyword evidence="1" id="KW-0614">Plasmid</keyword>
<geneLocation type="plasmid" evidence="1 2">
    <name>unnamed1</name>
</geneLocation>
<dbReference type="EMBL" id="CP045120">
    <property type="protein sequence ID" value="QIN85349.1"/>
    <property type="molecule type" value="Genomic_DNA"/>
</dbReference>
<accession>A0A6G8QFT1</accession>
<organism evidence="1 2">
    <name type="scientific">Rubrobacter tropicus</name>
    <dbReference type="NCBI Taxonomy" id="2653851"/>
    <lineage>
        <taxon>Bacteria</taxon>
        <taxon>Bacillati</taxon>
        <taxon>Actinomycetota</taxon>
        <taxon>Rubrobacteria</taxon>
        <taxon>Rubrobacterales</taxon>
        <taxon>Rubrobacteraceae</taxon>
        <taxon>Rubrobacter</taxon>
    </lineage>
</organism>
<evidence type="ECO:0000313" key="2">
    <source>
        <dbReference type="Proteomes" id="UP000501452"/>
    </source>
</evidence>
<sequence>MDGGKAPRAWVGEEITVQWPSEPAGPHVFVLLDVVPEGLVVEYKTTEEREGTTYEETSHSLIPWNAFAWAARLASVEEKRPRVEDAE</sequence>
<dbReference type="Proteomes" id="UP000501452">
    <property type="component" value="Plasmid unnamed1"/>
</dbReference>
<gene>
    <name evidence="1" type="ORF">GBA63_21765</name>
</gene>
<protein>
    <submittedName>
        <fullName evidence="1">Uncharacterized protein</fullName>
    </submittedName>
</protein>
<dbReference type="KEGG" id="rub:GBA63_21765"/>
<proteinExistence type="predicted"/>
<evidence type="ECO:0000313" key="1">
    <source>
        <dbReference type="EMBL" id="QIN85349.1"/>
    </source>
</evidence>
<name>A0A6G8QFT1_9ACTN</name>
<dbReference type="RefSeq" id="WP_166180570.1">
    <property type="nucleotide sequence ID" value="NZ_CP045120.1"/>
</dbReference>
<dbReference type="AlphaFoldDB" id="A0A6G8QFT1"/>